<evidence type="ECO:0000256" key="7">
    <source>
        <dbReference type="ARBA" id="ARBA00022801"/>
    </source>
</evidence>
<evidence type="ECO:0000256" key="2">
    <source>
        <dbReference type="ARBA" id="ARBA00001946"/>
    </source>
</evidence>
<evidence type="ECO:0000256" key="13">
    <source>
        <dbReference type="ARBA" id="ARBA00069703"/>
    </source>
</evidence>
<dbReference type="CDD" id="cd17913">
    <property type="entry name" value="DEXQc_Suv3"/>
    <property type="match status" value="1"/>
</dbReference>
<evidence type="ECO:0000256" key="5">
    <source>
        <dbReference type="ARBA" id="ARBA00012552"/>
    </source>
</evidence>
<dbReference type="GO" id="GO:0045025">
    <property type="term" value="C:mitochondrial degradosome"/>
    <property type="evidence" value="ECO:0007669"/>
    <property type="project" value="TreeGrafter"/>
</dbReference>
<dbReference type="Pfam" id="PF18114">
    <property type="entry name" value="Suv3_N"/>
    <property type="match status" value="1"/>
</dbReference>
<dbReference type="SMART" id="SM00490">
    <property type="entry name" value="HELICc"/>
    <property type="match status" value="1"/>
</dbReference>
<sequence length="727" mass="82232">MLSTKRLTRFFYYQSIYFGPHSFSKILSDGEKCFSSQALGMRNKKFFEHVFGKPEQSADNNEIKKSLPRNKTSQSLTPRVISNILTDFIRKPQVRNLAAERGLTAKQLRNAFVSFRGFCLTQTENKLPVELEFVLNDIMMGAAPPDELFRQFMDYAMKIYPHLHCREELSRICDLRDPASWYPQARALGRKIIYHAGPTNSGKTYSALEKFMQAEKSVYCGPLKMLACEVFQKTNSKGIDCDLATGDSRVSARPDGEKSNRLSCTVEMAPLGENYDVAVIDEIQLLQDSQRGWAWSRALLGISAKEVHLCGEAAAIPLVKNLLATAGETVEVHDYSRLTPLEVEDSALVSLRNVQPGDCLVCFNKRDLYKITKSLEEMGHRVAVIYGSLPPGAKLDQCNKFNNVDDPCNIMVATDAIGMGLNLNIRRIIFVTLKKLDITSDGKRTLESISVSQALQIAGRAGRFGTEYEKGFVTTLSQRDLKPLKAMLASLPMPAEKAGLYPTAEQIEMFSFHLPESSLQSILEIFTDLCQMDDSLYFMCNIETFMYLAEKMDSIHLPLRARYIFCCSPVNIKDNVVVSMLLRMARHFGRNKVMNARWLASQIQWPPPVPANIADMSKLESLHDVFDLYLWLGLRYSDMFQEDEEVRTMKTTLDNLIVEGLARLSQLIKKDQDGGTLLRDSEDTSESASEDKGSLENDLVKSGKITPEVLDRLKYEWKQEMIRKKDK</sequence>
<keyword evidence="16" id="KW-1185">Reference proteome</keyword>
<dbReference type="Proteomes" id="UP000515158">
    <property type="component" value="Unplaced"/>
</dbReference>
<dbReference type="GO" id="GO:0003724">
    <property type="term" value="F:RNA helicase activity"/>
    <property type="evidence" value="ECO:0007669"/>
    <property type="project" value="UniProtKB-EC"/>
</dbReference>
<evidence type="ECO:0000256" key="3">
    <source>
        <dbReference type="ARBA" id="ARBA00004173"/>
    </source>
</evidence>
<feature type="region of interest" description="Disordered" evidence="14">
    <location>
        <begin position="675"/>
        <end position="700"/>
    </location>
</feature>
<keyword evidence="10" id="KW-0809">Transit peptide</keyword>
<dbReference type="Gene3D" id="1.20.272.40">
    <property type="match status" value="1"/>
</dbReference>
<gene>
    <name evidence="17 18" type="primary">LOC117647419</name>
</gene>
<keyword evidence="9" id="KW-0067">ATP-binding</keyword>
<comment type="catalytic activity">
    <reaction evidence="12">
        <text>ATP + H2O = ADP + phosphate + H(+)</text>
        <dbReference type="Rhea" id="RHEA:13065"/>
        <dbReference type="ChEBI" id="CHEBI:15377"/>
        <dbReference type="ChEBI" id="CHEBI:15378"/>
        <dbReference type="ChEBI" id="CHEBI:30616"/>
        <dbReference type="ChEBI" id="CHEBI:43474"/>
        <dbReference type="ChEBI" id="CHEBI:456216"/>
        <dbReference type="EC" id="3.6.4.13"/>
    </reaction>
</comment>
<dbReference type="PANTHER" id="PTHR12131">
    <property type="entry name" value="ATP-DEPENDENT RNA AND DNA HELICASE"/>
    <property type="match status" value="1"/>
</dbReference>
<evidence type="ECO:0000256" key="8">
    <source>
        <dbReference type="ARBA" id="ARBA00022806"/>
    </source>
</evidence>
<dbReference type="PANTHER" id="PTHR12131:SF1">
    <property type="entry name" value="ATP-DEPENDENT RNA HELICASE SUPV3L1, MITOCHONDRIAL-RELATED"/>
    <property type="match status" value="1"/>
</dbReference>
<dbReference type="InterPro" id="IPR041453">
    <property type="entry name" value="Suv3_N"/>
</dbReference>
<evidence type="ECO:0000313" key="17">
    <source>
        <dbReference type="RefSeq" id="XP_034245044.1"/>
    </source>
</evidence>
<proteinExistence type="inferred from homology"/>
<evidence type="ECO:0000256" key="1">
    <source>
        <dbReference type="ARBA" id="ARBA00001936"/>
    </source>
</evidence>
<evidence type="ECO:0000256" key="10">
    <source>
        <dbReference type="ARBA" id="ARBA00022946"/>
    </source>
</evidence>
<feature type="compositionally biased region" description="Basic and acidic residues" evidence="14">
    <location>
        <begin position="689"/>
        <end position="700"/>
    </location>
</feature>
<evidence type="ECO:0000256" key="11">
    <source>
        <dbReference type="ARBA" id="ARBA00023128"/>
    </source>
</evidence>
<dbReference type="InterPro" id="IPR055206">
    <property type="entry name" value="DEXQc_SUV3"/>
</dbReference>
<comment type="similarity">
    <text evidence="4">Belongs to the helicase family.</text>
</comment>
<dbReference type="GeneID" id="117647419"/>
<evidence type="ECO:0000256" key="14">
    <source>
        <dbReference type="SAM" id="MobiDB-lite"/>
    </source>
</evidence>
<dbReference type="OrthoDB" id="6692397at2759"/>
<evidence type="ECO:0000313" key="18">
    <source>
        <dbReference type="RefSeq" id="XP_034245045.1"/>
    </source>
</evidence>
<keyword evidence="7" id="KW-0378">Hydrolase</keyword>
<evidence type="ECO:0000256" key="12">
    <source>
        <dbReference type="ARBA" id="ARBA00047984"/>
    </source>
</evidence>
<dbReference type="InterPro" id="IPR022192">
    <property type="entry name" value="SUV3_C"/>
</dbReference>
<dbReference type="RefSeq" id="XP_034245044.1">
    <property type="nucleotide sequence ID" value="XM_034389153.1"/>
</dbReference>
<comment type="subcellular location">
    <subcellularLocation>
        <location evidence="3">Mitochondrion</location>
    </subcellularLocation>
</comment>
<dbReference type="KEGG" id="tpal:117647419"/>
<dbReference type="Gene3D" id="1.10.1740.140">
    <property type="match status" value="1"/>
</dbReference>
<dbReference type="CTD" id="40543"/>
<comment type="cofactor">
    <cofactor evidence="2">
        <name>Mg(2+)</name>
        <dbReference type="ChEBI" id="CHEBI:18420"/>
    </cofactor>
</comment>
<evidence type="ECO:0000256" key="4">
    <source>
        <dbReference type="ARBA" id="ARBA00008708"/>
    </source>
</evidence>
<dbReference type="Pfam" id="PF22527">
    <property type="entry name" value="DEXQc_Suv3"/>
    <property type="match status" value="1"/>
</dbReference>
<dbReference type="InterPro" id="IPR027417">
    <property type="entry name" value="P-loop_NTPase"/>
</dbReference>
<keyword evidence="11" id="KW-0496">Mitochondrion</keyword>
<dbReference type="PROSITE" id="PS51194">
    <property type="entry name" value="HELICASE_CTER"/>
    <property type="match status" value="1"/>
</dbReference>
<dbReference type="RefSeq" id="XP_034245045.1">
    <property type="nucleotide sequence ID" value="XM_034389154.1"/>
</dbReference>
<dbReference type="Pfam" id="PF12513">
    <property type="entry name" value="SUV3_C"/>
    <property type="match status" value="1"/>
</dbReference>
<dbReference type="InterPro" id="IPR044774">
    <property type="entry name" value="Suv3_DEXQc"/>
</dbReference>
<dbReference type="Pfam" id="PF18147">
    <property type="entry name" value="Suv3_C_1"/>
    <property type="match status" value="1"/>
</dbReference>
<protein>
    <recommendedName>
        <fullName evidence="13">ATP-dependent RNA helicase SUV3 homolog, mitochondrial</fullName>
        <ecNumber evidence="5">3.6.4.13</ecNumber>
    </recommendedName>
</protein>
<name>A0A6P8ZQ11_THRPL</name>
<dbReference type="FunFam" id="3.40.50.300:FF:000446">
    <property type="entry name" value="ATP-dependent RNA helicase SUPV3L1, mitochondrial"/>
    <property type="match status" value="1"/>
</dbReference>
<feature type="domain" description="Helicase C-terminal" evidence="15">
    <location>
        <begin position="343"/>
        <end position="511"/>
    </location>
</feature>
<evidence type="ECO:0000256" key="9">
    <source>
        <dbReference type="ARBA" id="ARBA00022840"/>
    </source>
</evidence>
<evidence type="ECO:0000259" key="15">
    <source>
        <dbReference type="PROSITE" id="PS51194"/>
    </source>
</evidence>
<organism evidence="17">
    <name type="scientific">Thrips palmi</name>
    <name type="common">Melon thrips</name>
    <dbReference type="NCBI Taxonomy" id="161013"/>
    <lineage>
        <taxon>Eukaryota</taxon>
        <taxon>Metazoa</taxon>
        <taxon>Ecdysozoa</taxon>
        <taxon>Arthropoda</taxon>
        <taxon>Hexapoda</taxon>
        <taxon>Insecta</taxon>
        <taxon>Pterygota</taxon>
        <taxon>Neoptera</taxon>
        <taxon>Paraneoptera</taxon>
        <taxon>Thysanoptera</taxon>
        <taxon>Terebrantia</taxon>
        <taxon>Thripoidea</taxon>
        <taxon>Thripidae</taxon>
        <taxon>Thrips</taxon>
    </lineage>
</organism>
<dbReference type="GO" id="GO:0016787">
    <property type="term" value="F:hydrolase activity"/>
    <property type="evidence" value="ECO:0007669"/>
    <property type="project" value="UniProtKB-KW"/>
</dbReference>
<dbReference type="InterPro" id="IPR050699">
    <property type="entry name" value="RNA-DNA_Helicase"/>
</dbReference>
<dbReference type="FunFam" id="1.20.58.1080:FF:000001">
    <property type="entry name" value="ATP-dependent RNA helicase SUPV3L1, mitochondrial"/>
    <property type="match status" value="1"/>
</dbReference>
<dbReference type="CDD" id="cd18805">
    <property type="entry name" value="SF2_C_suv3"/>
    <property type="match status" value="1"/>
</dbReference>
<accession>A0A6P8ZQ11</accession>
<reference evidence="17 18" key="1">
    <citation type="submission" date="2025-04" db="UniProtKB">
        <authorList>
            <consortium name="RefSeq"/>
        </authorList>
    </citation>
    <scope>IDENTIFICATION</scope>
    <source>
        <tissue evidence="17 18">Total insect</tissue>
    </source>
</reference>
<dbReference type="SUPFAM" id="SSF52540">
    <property type="entry name" value="P-loop containing nucleoside triphosphate hydrolases"/>
    <property type="match status" value="2"/>
</dbReference>
<dbReference type="Gene3D" id="3.40.50.300">
    <property type="entry name" value="P-loop containing nucleotide triphosphate hydrolases"/>
    <property type="match status" value="2"/>
</dbReference>
<dbReference type="Gene3D" id="1.20.58.1080">
    <property type="match status" value="1"/>
</dbReference>
<keyword evidence="6" id="KW-0547">Nucleotide-binding</keyword>
<comment type="cofactor">
    <cofactor evidence="1">
        <name>Mn(2+)</name>
        <dbReference type="ChEBI" id="CHEBI:29035"/>
    </cofactor>
</comment>
<keyword evidence="8 17" id="KW-0347">Helicase</keyword>
<dbReference type="GO" id="GO:0005524">
    <property type="term" value="F:ATP binding"/>
    <property type="evidence" value="ECO:0007669"/>
    <property type="project" value="UniProtKB-KW"/>
</dbReference>
<dbReference type="Pfam" id="PF00271">
    <property type="entry name" value="Helicase_C"/>
    <property type="match status" value="1"/>
</dbReference>
<dbReference type="AlphaFoldDB" id="A0A6P8ZQ11"/>
<evidence type="ECO:0000313" key="16">
    <source>
        <dbReference type="Proteomes" id="UP000515158"/>
    </source>
</evidence>
<dbReference type="EC" id="3.6.4.13" evidence="5"/>
<dbReference type="InterPro" id="IPR001650">
    <property type="entry name" value="Helicase_C-like"/>
</dbReference>
<evidence type="ECO:0000256" key="6">
    <source>
        <dbReference type="ARBA" id="ARBA00022741"/>
    </source>
</evidence>
<dbReference type="InterPro" id="IPR041082">
    <property type="entry name" value="Suv3_C_1"/>
</dbReference>
<dbReference type="GO" id="GO:0000965">
    <property type="term" value="P:mitochondrial RNA 3'-end processing"/>
    <property type="evidence" value="ECO:0007669"/>
    <property type="project" value="TreeGrafter"/>
</dbReference>
<dbReference type="FunFam" id="3.40.50.300:FF:000269">
    <property type="entry name" value="ATP-dependent RNA helicase SUPV3L1, mitochondrial"/>
    <property type="match status" value="1"/>
</dbReference>